<keyword evidence="2" id="KW-0645">Protease</keyword>
<keyword evidence="3" id="KW-1185">Reference proteome</keyword>
<feature type="coiled-coil region" evidence="1">
    <location>
        <begin position="3"/>
        <end position="30"/>
    </location>
</feature>
<name>A0ABW2EP98_9BACI</name>
<gene>
    <name evidence="2" type="ORF">ACFQIC_15385</name>
</gene>
<dbReference type="Proteomes" id="UP001596410">
    <property type="component" value="Unassembled WGS sequence"/>
</dbReference>
<accession>A0ABW2EP98</accession>
<dbReference type="GO" id="GO:0008233">
    <property type="term" value="F:peptidase activity"/>
    <property type="evidence" value="ECO:0007669"/>
    <property type="project" value="UniProtKB-KW"/>
</dbReference>
<keyword evidence="2" id="KW-0378">Hydrolase</keyword>
<dbReference type="EMBL" id="JBHSZV010000040">
    <property type="protein sequence ID" value="MFC7063203.1"/>
    <property type="molecule type" value="Genomic_DNA"/>
</dbReference>
<protein>
    <submittedName>
        <fullName evidence="2">Serine protease</fullName>
    </submittedName>
</protein>
<keyword evidence="1" id="KW-0175">Coiled coil</keyword>
<evidence type="ECO:0000256" key="1">
    <source>
        <dbReference type="SAM" id="Coils"/>
    </source>
</evidence>
<proteinExistence type="predicted"/>
<organism evidence="2 3">
    <name type="scientific">Halobacillus seohaensis</name>
    <dbReference type="NCBI Taxonomy" id="447421"/>
    <lineage>
        <taxon>Bacteria</taxon>
        <taxon>Bacillati</taxon>
        <taxon>Bacillota</taxon>
        <taxon>Bacilli</taxon>
        <taxon>Bacillales</taxon>
        <taxon>Bacillaceae</taxon>
        <taxon>Halobacillus</taxon>
    </lineage>
</organism>
<dbReference type="GO" id="GO:0006508">
    <property type="term" value="P:proteolysis"/>
    <property type="evidence" value="ECO:0007669"/>
    <property type="project" value="UniProtKB-KW"/>
</dbReference>
<dbReference type="RefSeq" id="WP_204710075.1">
    <property type="nucleotide sequence ID" value="NZ_JBHSZV010000040.1"/>
</dbReference>
<sequence length="55" mass="6754">MKVQNIEEEINQTKNHLAFLENRLKEIQKNCDHDFKRNHNFERCLKCNKAEALYY</sequence>
<comment type="caution">
    <text evidence="2">The sequence shown here is derived from an EMBL/GenBank/DDBJ whole genome shotgun (WGS) entry which is preliminary data.</text>
</comment>
<reference evidence="3" key="1">
    <citation type="journal article" date="2019" name="Int. J. Syst. Evol. Microbiol.">
        <title>The Global Catalogue of Microorganisms (GCM) 10K type strain sequencing project: providing services to taxonomists for standard genome sequencing and annotation.</title>
        <authorList>
            <consortium name="The Broad Institute Genomics Platform"/>
            <consortium name="The Broad Institute Genome Sequencing Center for Infectious Disease"/>
            <person name="Wu L."/>
            <person name="Ma J."/>
        </authorList>
    </citation>
    <scope>NUCLEOTIDE SEQUENCE [LARGE SCALE GENOMIC DNA]</scope>
    <source>
        <strain evidence="3">CGMCC 4.1621</strain>
    </source>
</reference>
<evidence type="ECO:0000313" key="2">
    <source>
        <dbReference type="EMBL" id="MFC7063203.1"/>
    </source>
</evidence>
<evidence type="ECO:0000313" key="3">
    <source>
        <dbReference type="Proteomes" id="UP001596410"/>
    </source>
</evidence>